<gene>
    <name evidence="1" type="ORF">ND855_18320</name>
</gene>
<reference evidence="1 2" key="1">
    <citation type="submission" date="2022-06" db="EMBL/GenBank/DDBJ databases">
        <title>Leptospira isolates from biofilms formed at urban environments.</title>
        <authorList>
            <person name="Ribeiro P.S."/>
            <person name="Sousa T."/>
            <person name="Carvalho N."/>
            <person name="Aburjaile F."/>
            <person name="Neves F."/>
            <person name="Oliveira D."/>
            <person name="Blanco L."/>
            <person name="Lima J."/>
            <person name="Costa F."/>
            <person name="Brenig B."/>
            <person name="Soares S."/>
            <person name="Ramos R."/>
            <person name="Goes-Neto A."/>
            <person name="Matiuzzi M."/>
            <person name="Azevedo V."/>
            <person name="Ristow P."/>
        </authorList>
    </citation>
    <scope>NUCLEOTIDE SEQUENCE [LARGE SCALE GENOMIC DNA]</scope>
    <source>
        <strain evidence="1 2">VSF14</strain>
    </source>
</reference>
<dbReference type="RefSeq" id="WP_265359654.1">
    <property type="nucleotide sequence ID" value="NZ_JAMQPR010000003.1"/>
</dbReference>
<protein>
    <submittedName>
        <fullName evidence="1">Uncharacterized protein</fullName>
    </submittedName>
</protein>
<evidence type="ECO:0000313" key="1">
    <source>
        <dbReference type="EMBL" id="MCW7506096.1"/>
    </source>
</evidence>
<organism evidence="1 2">
    <name type="scientific">Leptospira paudalimensis</name>
    <dbReference type="NCBI Taxonomy" id="2950024"/>
    <lineage>
        <taxon>Bacteria</taxon>
        <taxon>Pseudomonadati</taxon>
        <taxon>Spirochaetota</taxon>
        <taxon>Spirochaetia</taxon>
        <taxon>Leptospirales</taxon>
        <taxon>Leptospiraceae</taxon>
        <taxon>Leptospira</taxon>
    </lineage>
</organism>
<dbReference type="EMBL" id="JAMQPR010000003">
    <property type="protein sequence ID" value="MCW7506096.1"/>
    <property type="molecule type" value="Genomic_DNA"/>
</dbReference>
<sequence length="166" mass="19432">MKVSEYLTKFESMATRKRPASSEVYQNFVDFASLIVLLKEGELVQVRKQVNLNLAKKLLSFSGYLSEYAMFINSEQFLHAALICHCIEDTFIDYRENIRYLFLIEFSAKKLNVDFIALVKNLLPYCSVRTKEHLENYINRDSSLNELKNFQIQFKMVAGYPTFLPE</sequence>
<accession>A0ABT3MCI4</accession>
<evidence type="ECO:0000313" key="2">
    <source>
        <dbReference type="Proteomes" id="UP001208794"/>
    </source>
</evidence>
<keyword evidence="2" id="KW-1185">Reference proteome</keyword>
<dbReference type="Proteomes" id="UP001208794">
    <property type="component" value="Unassembled WGS sequence"/>
</dbReference>
<proteinExistence type="predicted"/>
<comment type="caution">
    <text evidence="1">The sequence shown here is derived from an EMBL/GenBank/DDBJ whole genome shotgun (WGS) entry which is preliminary data.</text>
</comment>
<name>A0ABT3MCI4_9LEPT</name>